<keyword evidence="2" id="KW-1185">Reference proteome</keyword>
<reference evidence="1 2" key="1">
    <citation type="submission" date="2022-01" db="EMBL/GenBank/DDBJ databases">
        <title>A high-quality chromosome-level genome assembly of rohu carp, Labeo rohita.</title>
        <authorList>
            <person name="Arick M.A. II"/>
            <person name="Hsu C.-Y."/>
            <person name="Magbanua Z."/>
            <person name="Pechanova O."/>
            <person name="Grover C."/>
            <person name="Miller E."/>
            <person name="Thrash A."/>
            <person name="Ezzel L."/>
            <person name="Alam S."/>
            <person name="Benzie J."/>
            <person name="Hamilton M."/>
            <person name="Karsi A."/>
            <person name="Lawrence M.L."/>
            <person name="Peterson D.G."/>
        </authorList>
    </citation>
    <scope>NUCLEOTIDE SEQUENCE [LARGE SCALE GENOMIC DNA]</scope>
    <source>
        <strain evidence="2">BAU-BD-2019</strain>
        <tissue evidence="1">Blood</tissue>
    </source>
</reference>
<evidence type="ECO:0000313" key="2">
    <source>
        <dbReference type="Proteomes" id="UP000830375"/>
    </source>
</evidence>
<name>A0ABQ8LYJ1_LABRO</name>
<gene>
    <name evidence="1" type="ORF">H4Q32_024320</name>
</gene>
<organism evidence="1 2">
    <name type="scientific">Labeo rohita</name>
    <name type="common">Indian major carp</name>
    <name type="synonym">Cyprinus rohita</name>
    <dbReference type="NCBI Taxonomy" id="84645"/>
    <lineage>
        <taxon>Eukaryota</taxon>
        <taxon>Metazoa</taxon>
        <taxon>Chordata</taxon>
        <taxon>Craniata</taxon>
        <taxon>Vertebrata</taxon>
        <taxon>Euteleostomi</taxon>
        <taxon>Actinopterygii</taxon>
        <taxon>Neopterygii</taxon>
        <taxon>Teleostei</taxon>
        <taxon>Ostariophysi</taxon>
        <taxon>Cypriniformes</taxon>
        <taxon>Cyprinidae</taxon>
        <taxon>Labeoninae</taxon>
        <taxon>Labeonini</taxon>
        <taxon>Labeo</taxon>
    </lineage>
</organism>
<comment type="caution">
    <text evidence="1">The sequence shown here is derived from an EMBL/GenBank/DDBJ whole genome shotgun (WGS) entry which is preliminary data.</text>
</comment>
<dbReference type="EMBL" id="JACTAM010000016">
    <property type="protein sequence ID" value="KAI2655717.1"/>
    <property type="molecule type" value="Genomic_DNA"/>
</dbReference>
<accession>A0ABQ8LYJ1</accession>
<evidence type="ECO:0000313" key="1">
    <source>
        <dbReference type="EMBL" id="KAI2655717.1"/>
    </source>
</evidence>
<dbReference type="Proteomes" id="UP000830375">
    <property type="component" value="Unassembled WGS sequence"/>
</dbReference>
<proteinExistence type="predicted"/>
<sequence>MFVPTVGKLKGMRDESTKPTYGCQVTIQSEQEKQMMKIYRKEEKKERKRERRGDEGDTFEYAFHFDPRELRLQREQALLTARSSPVLGRHRDYERIRYPHVYDCYAEATKTSAFVGGAKMLLPEGIRRENNKMYEEVEIPPNEPMPVGFEEKPVYISELDEWKSRHRLKLRLLVAATSVKHNNCSEGAFKSRRGQTTALMETKIRLTCPLSPT</sequence>
<protein>
    <submittedName>
        <fullName evidence="1">Activating signal cointegrator 1 complex subunit 3</fullName>
    </submittedName>
</protein>